<feature type="chain" id="PRO_5043753502" description="Shavenoid isoform B-like N-terminal domain-containing protein" evidence="3">
    <location>
        <begin position="18"/>
        <end position="936"/>
    </location>
</feature>
<dbReference type="Proteomes" id="UP000827092">
    <property type="component" value="Unassembled WGS sequence"/>
</dbReference>
<dbReference type="Pfam" id="PF23328">
    <property type="entry name" value="Sha_B_N"/>
    <property type="match status" value="1"/>
</dbReference>
<name>A0AAV6VMA1_9ARAC</name>
<feature type="region of interest" description="Disordered" evidence="1">
    <location>
        <begin position="425"/>
        <end position="468"/>
    </location>
</feature>
<evidence type="ECO:0000256" key="3">
    <source>
        <dbReference type="SAM" id="SignalP"/>
    </source>
</evidence>
<evidence type="ECO:0000256" key="1">
    <source>
        <dbReference type="SAM" id="MobiDB-lite"/>
    </source>
</evidence>
<sequence length="936" mass="105250">MLSIYVIILFLVSSSGGNDVTRDFFGDIFKLRDCHNGSRCDNGGKRPAMEIPGRPCYCQCAPTHLAYREDKQQCVKDIKECYMSVFYRPFTVEAIPLVYLPTSGQLVHPDAHLSLAGRRNAEAGFPTCKAAVSQYLTKDGWRTLTRVDGGGPVFGLFEDSNKTFLQFLGNSQDRRVLQQHLAMIRLFCRIPQFSPFETCVAIRVGWVPGVDNLDNNGSTTNKANMMVVGLSLGVLGLVYVFAVVVYLKIRRQQMAKRKSNSDQEACIEPIEDDPENTSRRSSIETSKRLELYHTSTLGRKQSSNDPWSQMNSLVETYNRTWTDRMGQPGCEFRAQDFQIQPEFFEPEFMASPPQQVLEYLERLQNSVTFARHRLRSCYRYQPTLIGIPEDDYFYQELEKVSPSKEARTTPDGGSASSMASLLEIAEDQDDVTKTDAPRIPPRKPKRKSTSKTKVEINHDVLKSSEQEQKEIQNAMNTLNETLDALEYDIYKHDLMHQISDAEQTQPNSTEGELDDFDSSSCSSMSAVTVLGKEVKKHFDINSTGSRSVEKNLSEEFSTFRNSTFSVGTVMPGLFTRKNVNCKASNQSDSSDSSSQSGDSVKSSKCTPISKNVKGISHKISLERKMKNINNPCAESVKKPKCTPISKNVKELSDKISPEKMGNVNNPPNKCHDLKLPVPHEEIDSKVEPKRHLLHKSSSTESMTTTATDMTTDSLESRSSSPNPQRISLSPTPSLVDMWINKLIQNSVPYSKSRRKSKKKQVLPESEADGWEHVCQKQQQQKDSCPMHDLNNTEPNLIDKLAHYSSKTMAGQNVAGYFQSLKQDVLKEHLKAWLISNSQIKRHRNGITVKYRNKEYSHKKPLVSNGPDTSSACEASATWENVNQNVKSATEKESKIHDSIEPVSFVSVSELVDSLESQNSARVCSEDFRKSKSNSRN</sequence>
<dbReference type="EMBL" id="JAFNEN010000063">
    <property type="protein sequence ID" value="KAG8196863.1"/>
    <property type="molecule type" value="Genomic_DNA"/>
</dbReference>
<feature type="compositionally biased region" description="Low complexity" evidence="1">
    <location>
        <begin position="696"/>
        <end position="713"/>
    </location>
</feature>
<feature type="region of interest" description="Disordered" evidence="1">
    <location>
        <begin position="258"/>
        <end position="285"/>
    </location>
</feature>
<feature type="compositionally biased region" description="Low complexity" evidence="1">
    <location>
        <begin position="584"/>
        <end position="603"/>
    </location>
</feature>
<dbReference type="GO" id="GO:0005938">
    <property type="term" value="C:cell cortex"/>
    <property type="evidence" value="ECO:0007669"/>
    <property type="project" value="TreeGrafter"/>
</dbReference>
<protein>
    <recommendedName>
        <fullName evidence="4">Shavenoid isoform B-like N-terminal domain-containing protein</fullName>
    </recommendedName>
</protein>
<keyword evidence="6" id="KW-1185">Reference proteome</keyword>
<feature type="compositionally biased region" description="Basic and acidic residues" evidence="1">
    <location>
        <begin position="276"/>
        <end position="285"/>
    </location>
</feature>
<dbReference type="InterPro" id="IPR057507">
    <property type="entry name" value="Sha_B-like_N"/>
</dbReference>
<dbReference type="AlphaFoldDB" id="A0AAV6VMA1"/>
<feature type="transmembrane region" description="Helical" evidence="2">
    <location>
        <begin position="225"/>
        <end position="247"/>
    </location>
</feature>
<feature type="compositionally biased region" description="Polar residues" evidence="1">
    <location>
        <begin position="716"/>
        <end position="729"/>
    </location>
</feature>
<accession>A0AAV6VMA1</accession>
<feature type="compositionally biased region" description="Basic residues" evidence="1">
    <location>
        <begin position="751"/>
        <end position="760"/>
    </location>
</feature>
<dbReference type="PANTHER" id="PTHR39387:SF1">
    <property type="entry name" value="SHAVENOID, ISOFORM B"/>
    <property type="match status" value="1"/>
</dbReference>
<feature type="domain" description="Shavenoid isoform B-like N-terminal" evidence="4">
    <location>
        <begin position="19"/>
        <end position="78"/>
    </location>
</feature>
<feature type="region of interest" description="Disordered" evidence="1">
    <location>
        <begin position="749"/>
        <end position="770"/>
    </location>
</feature>
<feature type="compositionally biased region" description="Basic and acidic residues" evidence="1">
    <location>
        <begin position="452"/>
        <end position="468"/>
    </location>
</feature>
<keyword evidence="3" id="KW-0732">Signal</keyword>
<reference evidence="5 6" key="1">
    <citation type="journal article" date="2022" name="Nat. Ecol. Evol.">
        <title>A masculinizing supergene underlies an exaggerated male reproductive morph in a spider.</title>
        <authorList>
            <person name="Hendrickx F."/>
            <person name="De Corte Z."/>
            <person name="Sonet G."/>
            <person name="Van Belleghem S.M."/>
            <person name="Kostlbacher S."/>
            <person name="Vangestel C."/>
        </authorList>
    </citation>
    <scope>NUCLEOTIDE SEQUENCE [LARGE SCALE GENOMIC DNA]</scope>
    <source>
        <strain evidence="5">W744_W776</strain>
    </source>
</reference>
<feature type="region of interest" description="Disordered" evidence="1">
    <location>
        <begin position="691"/>
        <end position="729"/>
    </location>
</feature>
<feature type="compositionally biased region" description="Basic residues" evidence="1">
    <location>
        <begin position="440"/>
        <end position="450"/>
    </location>
</feature>
<evidence type="ECO:0000259" key="4">
    <source>
        <dbReference type="Pfam" id="PF23328"/>
    </source>
</evidence>
<comment type="caution">
    <text evidence="5">The sequence shown here is derived from an EMBL/GenBank/DDBJ whole genome shotgun (WGS) entry which is preliminary data.</text>
</comment>
<organism evidence="5 6">
    <name type="scientific">Oedothorax gibbosus</name>
    <dbReference type="NCBI Taxonomy" id="931172"/>
    <lineage>
        <taxon>Eukaryota</taxon>
        <taxon>Metazoa</taxon>
        <taxon>Ecdysozoa</taxon>
        <taxon>Arthropoda</taxon>
        <taxon>Chelicerata</taxon>
        <taxon>Arachnida</taxon>
        <taxon>Araneae</taxon>
        <taxon>Araneomorphae</taxon>
        <taxon>Entelegynae</taxon>
        <taxon>Araneoidea</taxon>
        <taxon>Linyphiidae</taxon>
        <taxon>Erigoninae</taxon>
        <taxon>Oedothorax</taxon>
    </lineage>
</organism>
<keyword evidence="2" id="KW-0472">Membrane</keyword>
<evidence type="ECO:0000256" key="2">
    <source>
        <dbReference type="SAM" id="Phobius"/>
    </source>
</evidence>
<keyword evidence="2" id="KW-0812">Transmembrane</keyword>
<feature type="region of interest" description="Disordered" evidence="1">
    <location>
        <begin position="916"/>
        <end position="936"/>
    </location>
</feature>
<feature type="signal peptide" evidence="3">
    <location>
        <begin position="1"/>
        <end position="17"/>
    </location>
</feature>
<keyword evidence="2" id="KW-1133">Transmembrane helix</keyword>
<evidence type="ECO:0000313" key="6">
    <source>
        <dbReference type="Proteomes" id="UP000827092"/>
    </source>
</evidence>
<feature type="region of interest" description="Disordered" evidence="1">
    <location>
        <begin position="582"/>
        <end position="608"/>
    </location>
</feature>
<proteinExistence type="predicted"/>
<evidence type="ECO:0000313" key="5">
    <source>
        <dbReference type="EMBL" id="KAG8196863.1"/>
    </source>
</evidence>
<dbReference type="PANTHER" id="PTHR39387">
    <property type="entry name" value="SHAVENOID, ISOFORM B"/>
    <property type="match status" value="1"/>
</dbReference>
<gene>
    <name evidence="5" type="ORF">JTE90_027575</name>
</gene>